<dbReference type="RefSeq" id="WP_146399147.1">
    <property type="nucleotide sequence ID" value="NZ_SJPQ01000002.1"/>
</dbReference>
<dbReference type="AlphaFoldDB" id="A0A5C5ZM08"/>
<comment type="caution">
    <text evidence="1">The sequence shown here is derived from an EMBL/GenBank/DDBJ whole genome shotgun (WGS) entry which is preliminary data.</text>
</comment>
<dbReference type="Pfam" id="PF20001">
    <property type="entry name" value="DUF6428"/>
    <property type="match status" value="1"/>
</dbReference>
<accession>A0A5C5ZM08</accession>
<evidence type="ECO:0000313" key="2">
    <source>
        <dbReference type="Proteomes" id="UP000315440"/>
    </source>
</evidence>
<evidence type="ECO:0000313" key="1">
    <source>
        <dbReference type="EMBL" id="TWT88248.1"/>
    </source>
</evidence>
<proteinExistence type="predicted"/>
<dbReference type="OrthoDB" id="66316at2"/>
<protein>
    <submittedName>
        <fullName evidence="1">Uncharacterized protein</fullName>
    </submittedName>
</protein>
<dbReference type="EMBL" id="SJPQ01000002">
    <property type="protein sequence ID" value="TWT88248.1"/>
    <property type="molecule type" value="Genomic_DNA"/>
</dbReference>
<sequence length="156" mass="16944">MRLDQFRDAVAANPDCSLRIVPQGGNELAPHFHVTEVGRVTKDFIDCGGKPRSETRCVLQTLVANDTDHRLTTTKFTKILALADKLDLPADTEVEVEHQERSISTDRVAGVERVGDALLVTLEPKHTDCLAEDACGIRVMPQLTTLGGECGDTGCC</sequence>
<keyword evidence="2" id="KW-1185">Reference proteome</keyword>
<dbReference type="Proteomes" id="UP000315440">
    <property type="component" value="Unassembled WGS sequence"/>
</dbReference>
<reference evidence="1 2" key="1">
    <citation type="submission" date="2019-02" db="EMBL/GenBank/DDBJ databases">
        <title>Deep-cultivation of Planctomycetes and their phenomic and genomic characterization uncovers novel biology.</title>
        <authorList>
            <person name="Wiegand S."/>
            <person name="Jogler M."/>
            <person name="Boedeker C."/>
            <person name="Pinto D."/>
            <person name="Vollmers J."/>
            <person name="Rivas-Marin E."/>
            <person name="Kohn T."/>
            <person name="Peeters S.H."/>
            <person name="Heuer A."/>
            <person name="Rast P."/>
            <person name="Oberbeckmann S."/>
            <person name="Bunk B."/>
            <person name="Jeske O."/>
            <person name="Meyerdierks A."/>
            <person name="Storesund J.E."/>
            <person name="Kallscheuer N."/>
            <person name="Luecker S."/>
            <person name="Lage O.M."/>
            <person name="Pohl T."/>
            <person name="Merkel B.J."/>
            <person name="Hornburger P."/>
            <person name="Mueller R.-W."/>
            <person name="Bruemmer F."/>
            <person name="Labrenz M."/>
            <person name="Spormann A.M."/>
            <person name="Op Den Camp H."/>
            <person name="Overmann J."/>
            <person name="Amann R."/>
            <person name="Jetten M.S.M."/>
            <person name="Mascher T."/>
            <person name="Medema M.H."/>
            <person name="Devos D.P."/>
            <person name="Kaster A.-K."/>
            <person name="Ovreas L."/>
            <person name="Rohde M."/>
            <person name="Galperin M.Y."/>
            <person name="Jogler C."/>
        </authorList>
    </citation>
    <scope>NUCLEOTIDE SEQUENCE [LARGE SCALE GENOMIC DNA]</scope>
    <source>
        <strain evidence="1 2">Mal64</strain>
    </source>
</reference>
<organism evidence="1 2">
    <name type="scientific">Pseudobythopirellula maris</name>
    <dbReference type="NCBI Taxonomy" id="2527991"/>
    <lineage>
        <taxon>Bacteria</taxon>
        <taxon>Pseudomonadati</taxon>
        <taxon>Planctomycetota</taxon>
        <taxon>Planctomycetia</taxon>
        <taxon>Pirellulales</taxon>
        <taxon>Lacipirellulaceae</taxon>
        <taxon>Pseudobythopirellula</taxon>
    </lineage>
</organism>
<dbReference type="InterPro" id="IPR045534">
    <property type="entry name" value="DUF6428"/>
</dbReference>
<name>A0A5C5ZM08_9BACT</name>
<gene>
    <name evidence="1" type="ORF">Mal64_17270</name>
</gene>